<gene>
    <name evidence="1" type="ORF">MM415A01468_0003</name>
    <name evidence="2" type="ORF">MM415B02699_0010</name>
</gene>
<dbReference type="EMBL" id="MT142801">
    <property type="protein sequence ID" value="QJA88743.1"/>
    <property type="molecule type" value="Genomic_DNA"/>
</dbReference>
<evidence type="ECO:0000313" key="1">
    <source>
        <dbReference type="EMBL" id="QJA76661.1"/>
    </source>
</evidence>
<accession>A0A6M3K4T7</accession>
<name>A0A6M3K4T7_9ZZZZ</name>
<protein>
    <submittedName>
        <fullName evidence="1">Uncharacterized protein</fullName>
    </submittedName>
</protein>
<proteinExistence type="predicted"/>
<sequence>MITFKLEIQITENLCGKMQYMEGIGITSKQTKRPLQDFLKEFIEGSLKQRMSVQESIYVDVKR</sequence>
<evidence type="ECO:0000313" key="2">
    <source>
        <dbReference type="EMBL" id="QJA88743.1"/>
    </source>
</evidence>
<organism evidence="1">
    <name type="scientific">viral metagenome</name>
    <dbReference type="NCBI Taxonomy" id="1070528"/>
    <lineage>
        <taxon>unclassified sequences</taxon>
        <taxon>metagenomes</taxon>
        <taxon>organismal metagenomes</taxon>
    </lineage>
</organism>
<dbReference type="AlphaFoldDB" id="A0A6M3K4T7"/>
<reference evidence="1" key="1">
    <citation type="submission" date="2020-03" db="EMBL/GenBank/DDBJ databases">
        <title>The deep terrestrial virosphere.</title>
        <authorList>
            <person name="Holmfeldt K."/>
            <person name="Nilsson E."/>
            <person name="Simone D."/>
            <person name="Lopez-Fernandez M."/>
            <person name="Wu X."/>
            <person name="de Brujin I."/>
            <person name="Lundin D."/>
            <person name="Andersson A."/>
            <person name="Bertilsson S."/>
            <person name="Dopson M."/>
        </authorList>
    </citation>
    <scope>NUCLEOTIDE SEQUENCE</scope>
    <source>
        <strain evidence="1">MM415A01468</strain>
        <strain evidence="2">MM415B02699</strain>
    </source>
</reference>
<dbReference type="EMBL" id="MT142236">
    <property type="protein sequence ID" value="QJA76661.1"/>
    <property type="molecule type" value="Genomic_DNA"/>
</dbReference>